<protein>
    <submittedName>
        <fullName evidence="2">Uncharacterized protein</fullName>
    </submittedName>
</protein>
<evidence type="ECO:0000256" key="1">
    <source>
        <dbReference type="SAM" id="MobiDB-lite"/>
    </source>
</evidence>
<dbReference type="Proteomes" id="UP000217258">
    <property type="component" value="Chromosome I"/>
</dbReference>
<keyword evidence="3" id="KW-1185">Reference proteome</keyword>
<gene>
    <name evidence="2" type="ORF">PISS_a0390</name>
</gene>
<feature type="compositionally biased region" description="Polar residues" evidence="1">
    <location>
        <begin position="38"/>
        <end position="51"/>
    </location>
</feature>
<feature type="region of interest" description="Disordered" evidence="1">
    <location>
        <begin position="31"/>
        <end position="61"/>
    </location>
</feature>
<dbReference type="EMBL" id="CP011030">
    <property type="protein sequence ID" value="ATC89442.1"/>
    <property type="molecule type" value="Genomic_DNA"/>
</dbReference>
<evidence type="ECO:0000313" key="2">
    <source>
        <dbReference type="EMBL" id="ATC89442.1"/>
    </source>
</evidence>
<proteinExistence type="predicted"/>
<organism evidence="2 3">
    <name type="scientific">Pseudoalteromonas issachenkonii</name>
    <dbReference type="NCBI Taxonomy" id="152297"/>
    <lineage>
        <taxon>Bacteria</taxon>
        <taxon>Pseudomonadati</taxon>
        <taxon>Pseudomonadota</taxon>
        <taxon>Gammaproteobacteria</taxon>
        <taxon>Alteromonadales</taxon>
        <taxon>Pseudoalteromonadaceae</taxon>
        <taxon>Pseudoalteromonas</taxon>
    </lineage>
</organism>
<name>A0ABM6MZP7_9GAMM</name>
<sequence>MPEGYGDEVFAEHECLGGEVETDYSYTIFSSDEDESNKSTVKSTCHPVTQSELERDIRTGG</sequence>
<accession>A0ABM6MZP7</accession>
<evidence type="ECO:0000313" key="3">
    <source>
        <dbReference type="Proteomes" id="UP000217258"/>
    </source>
</evidence>
<reference evidence="2 3" key="1">
    <citation type="submission" date="2015-06" db="EMBL/GenBank/DDBJ databases">
        <authorList>
            <person name="Xie B.-B."/>
            <person name="Rong J.-C."/>
            <person name="Qin Q.-L."/>
            <person name="Zhang Y.-Z."/>
        </authorList>
    </citation>
    <scope>NUCLEOTIDE SEQUENCE [LARGE SCALE GENOMIC DNA]</scope>
    <source>
        <strain evidence="2 3">KMM 3549</strain>
    </source>
</reference>
<feature type="compositionally biased region" description="Basic and acidic residues" evidence="1">
    <location>
        <begin position="52"/>
        <end position="61"/>
    </location>
</feature>